<dbReference type="RefSeq" id="WP_085366001.1">
    <property type="nucleotide sequence ID" value="NZ_CAUJPZ010000012.1"/>
</dbReference>
<reference evidence="2" key="1">
    <citation type="submission" date="2017-01" db="EMBL/GenBank/DDBJ databases">
        <authorList>
            <person name="Wolfgang W.J."/>
            <person name="Cole J."/>
            <person name="Wroblewski D."/>
            <person name="Mcginnis J."/>
            <person name="Musser K.A."/>
        </authorList>
    </citation>
    <scope>NUCLEOTIDE SEQUENCE [LARGE SCALE GENOMIC DNA]</scope>
    <source>
        <strain evidence="2">DSM 19151</strain>
    </source>
</reference>
<sequence length="72" mass="8240">MTKCYRCANADFKTPATNQMAGFANCLILKQPYTYLPSCWVCDTGKFKQAGEATMERRRLFFRSNGKMKGIE</sequence>
<dbReference type="EMBL" id="MTBO01000015">
    <property type="protein sequence ID" value="OSI16524.1"/>
    <property type="molecule type" value="Genomic_DNA"/>
</dbReference>
<dbReference type="Proteomes" id="UP000193118">
    <property type="component" value="Unassembled WGS sequence"/>
</dbReference>
<name>A0A1X3D9Y8_9NEIS</name>
<keyword evidence="2" id="KW-1185">Reference proteome</keyword>
<protein>
    <submittedName>
        <fullName evidence="1">Uncharacterized protein</fullName>
    </submittedName>
</protein>
<dbReference type="AlphaFoldDB" id="A0A1X3D9Y8"/>
<organism evidence="1 2">
    <name type="scientific">Neisseria dentiae</name>
    <dbReference type="NCBI Taxonomy" id="194197"/>
    <lineage>
        <taxon>Bacteria</taxon>
        <taxon>Pseudomonadati</taxon>
        <taxon>Pseudomonadota</taxon>
        <taxon>Betaproteobacteria</taxon>
        <taxon>Neisseriales</taxon>
        <taxon>Neisseriaceae</taxon>
        <taxon>Neisseria</taxon>
    </lineage>
</organism>
<evidence type="ECO:0000313" key="1">
    <source>
        <dbReference type="EMBL" id="OSI16524.1"/>
    </source>
</evidence>
<dbReference type="STRING" id="194197.BWD09_07110"/>
<proteinExistence type="predicted"/>
<accession>A0A1X3D9Y8</accession>
<evidence type="ECO:0000313" key="2">
    <source>
        <dbReference type="Proteomes" id="UP000193118"/>
    </source>
</evidence>
<dbReference type="GeneID" id="94580939"/>
<gene>
    <name evidence="1" type="ORF">BWD09_07110</name>
</gene>
<comment type="caution">
    <text evidence="1">The sequence shown here is derived from an EMBL/GenBank/DDBJ whole genome shotgun (WGS) entry which is preliminary data.</text>
</comment>